<proteinExistence type="predicted"/>
<gene>
    <name evidence="1" type="ORF">PILCRDRAFT_812456</name>
</gene>
<dbReference type="Proteomes" id="UP000054166">
    <property type="component" value="Unassembled WGS sequence"/>
</dbReference>
<sequence length="97" mass="11028">MSLLPIYYKCSNFVWIIDTGRKSSKGKTMREVLLDVIEVFPKYDLESAEGINKAIEEMEEKLGEVASFKERSVISPNRSCILRFAISCVSHLLSKIP</sequence>
<dbReference type="HOGENOM" id="CLU_2347455_0_0_1"/>
<evidence type="ECO:0000313" key="2">
    <source>
        <dbReference type="Proteomes" id="UP000054166"/>
    </source>
</evidence>
<keyword evidence="2" id="KW-1185">Reference proteome</keyword>
<organism evidence="1 2">
    <name type="scientific">Piloderma croceum (strain F 1598)</name>
    <dbReference type="NCBI Taxonomy" id="765440"/>
    <lineage>
        <taxon>Eukaryota</taxon>
        <taxon>Fungi</taxon>
        <taxon>Dikarya</taxon>
        <taxon>Basidiomycota</taxon>
        <taxon>Agaricomycotina</taxon>
        <taxon>Agaricomycetes</taxon>
        <taxon>Agaricomycetidae</taxon>
        <taxon>Atheliales</taxon>
        <taxon>Atheliaceae</taxon>
        <taxon>Piloderma</taxon>
    </lineage>
</organism>
<name>A0A0C3GD67_PILCF</name>
<dbReference type="InParanoid" id="A0A0C3GD67"/>
<evidence type="ECO:0000313" key="1">
    <source>
        <dbReference type="EMBL" id="KIM89634.1"/>
    </source>
</evidence>
<dbReference type="AlphaFoldDB" id="A0A0C3GD67"/>
<reference evidence="1 2" key="1">
    <citation type="submission" date="2014-04" db="EMBL/GenBank/DDBJ databases">
        <authorList>
            <consortium name="DOE Joint Genome Institute"/>
            <person name="Kuo A."/>
            <person name="Tarkka M."/>
            <person name="Buscot F."/>
            <person name="Kohler A."/>
            <person name="Nagy L.G."/>
            <person name="Floudas D."/>
            <person name="Copeland A."/>
            <person name="Barry K.W."/>
            <person name="Cichocki N."/>
            <person name="Veneault-Fourrey C."/>
            <person name="LaButti K."/>
            <person name="Lindquist E.A."/>
            <person name="Lipzen A."/>
            <person name="Lundell T."/>
            <person name="Morin E."/>
            <person name="Murat C."/>
            <person name="Sun H."/>
            <person name="Tunlid A."/>
            <person name="Henrissat B."/>
            <person name="Grigoriev I.V."/>
            <person name="Hibbett D.S."/>
            <person name="Martin F."/>
            <person name="Nordberg H.P."/>
            <person name="Cantor M.N."/>
            <person name="Hua S.X."/>
        </authorList>
    </citation>
    <scope>NUCLEOTIDE SEQUENCE [LARGE SCALE GENOMIC DNA]</scope>
    <source>
        <strain evidence="1 2">F 1598</strain>
    </source>
</reference>
<dbReference type="EMBL" id="KN832974">
    <property type="protein sequence ID" value="KIM89634.1"/>
    <property type="molecule type" value="Genomic_DNA"/>
</dbReference>
<dbReference type="OrthoDB" id="3058031at2759"/>
<accession>A0A0C3GD67</accession>
<protein>
    <submittedName>
        <fullName evidence="1">Uncharacterized protein</fullName>
    </submittedName>
</protein>
<reference evidence="2" key="2">
    <citation type="submission" date="2015-01" db="EMBL/GenBank/DDBJ databases">
        <title>Evolutionary Origins and Diversification of the Mycorrhizal Mutualists.</title>
        <authorList>
            <consortium name="DOE Joint Genome Institute"/>
            <consortium name="Mycorrhizal Genomics Consortium"/>
            <person name="Kohler A."/>
            <person name="Kuo A."/>
            <person name="Nagy L.G."/>
            <person name="Floudas D."/>
            <person name="Copeland A."/>
            <person name="Barry K.W."/>
            <person name="Cichocki N."/>
            <person name="Veneault-Fourrey C."/>
            <person name="LaButti K."/>
            <person name="Lindquist E.A."/>
            <person name="Lipzen A."/>
            <person name="Lundell T."/>
            <person name="Morin E."/>
            <person name="Murat C."/>
            <person name="Riley R."/>
            <person name="Ohm R."/>
            <person name="Sun H."/>
            <person name="Tunlid A."/>
            <person name="Henrissat B."/>
            <person name="Grigoriev I.V."/>
            <person name="Hibbett D.S."/>
            <person name="Martin F."/>
        </authorList>
    </citation>
    <scope>NUCLEOTIDE SEQUENCE [LARGE SCALE GENOMIC DNA]</scope>
    <source>
        <strain evidence="2">F 1598</strain>
    </source>
</reference>